<feature type="non-terminal residue" evidence="1">
    <location>
        <position position="59"/>
    </location>
</feature>
<dbReference type="OrthoDB" id="429803at2759"/>
<dbReference type="Proteomes" id="UP000654075">
    <property type="component" value="Unassembled WGS sequence"/>
</dbReference>
<comment type="caution">
    <text evidence="1">The sequence shown here is derived from an EMBL/GenBank/DDBJ whole genome shotgun (WGS) entry which is preliminary data.</text>
</comment>
<accession>A0A813FZ49</accession>
<keyword evidence="2" id="KW-1185">Reference proteome</keyword>
<sequence>EGDSIKSTQVDDRLSTGALVQELELKGERLHYKRVTGSGPTEGWVSIKLTGKDLAVRTL</sequence>
<organism evidence="1 2">
    <name type="scientific">Polarella glacialis</name>
    <name type="common">Dinoflagellate</name>
    <dbReference type="NCBI Taxonomy" id="89957"/>
    <lineage>
        <taxon>Eukaryota</taxon>
        <taxon>Sar</taxon>
        <taxon>Alveolata</taxon>
        <taxon>Dinophyceae</taxon>
        <taxon>Suessiales</taxon>
        <taxon>Suessiaceae</taxon>
        <taxon>Polarella</taxon>
    </lineage>
</organism>
<protein>
    <submittedName>
        <fullName evidence="1">Uncharacterized protein</fullName>
    </submittedName>
</protein>
<reference evidence="1" key="1">
    <citation type="submission" date="2021-02" db="EMBL/GenBank/DDBJ databases">
        <authorList>
            <person name="Dougan E. K."/>
            <person name="Rhodes N."/>
            <person name="Thang M."/>
            <person name="Chan C."/>
        </authorList>
    </citation>
    <scope>NUCLEOTIDE SEQUENCE</scope>
</reference>
<gene>
    <name evidence="1" type="ORF">PGLA1383_LOCUS33395</name>
</gene>
<feature type="non-terminal residue" evidence="1">
    <location>
        <position position="1"/>
    </location>
</feature>
<proteinExistence type="predicted"/>
<name>A0A813FZ49_POLGL</name>
<evidence type="ECO:0000313" key="1">
    <source>
        <dbReference type="EMBL" id="CAE8615684.1"/>
    </source>
</evidence>
<dbReference type="AlphaFoldDB" id="A0A813FZ49"/>
<dbReference type="EMBL" id="CAJNNV010025686">
    <property type="protein sequence ID" value="CAE8615684.1"/>
    <property type="molecule type" value="Genomic_DNA"/>
</dbReference>
<evidence type="ECO:0000313" key="2">
    <source>
        <dbReference type="Proteomes" id="UP000654075"/>
    </source>
</evidence>